<sequence length="211" mass="24069">MSTNNGSAQIKCVVTLMGDRLLEADLALRMNKHQAVPHKFCIYPDAPWFLQQIQDAANHLLNARATAQRFEPDHAFRDAKQVLHLLDEIMTSIKRGRTSLALPRKRTLEELVNNPTLEVFKPALPQDVALVFYIQAQKLVLALYQLYINEAQKIDISARHQIDCTVPWLNDTLVLFTLALQQCQALKDKITVLEQYKQLDKYSTTKKSTVA</sequence>
<dbReference type="GO" id="GO:0043291">
    <property type="term" value="C:RAVE complex"/>
    <property type="evidence" value="ECO:0007669"/>
    <property type="project" value="TreeGrafter"/>
</dbReference>
<protein>
    <submittedName>
        <fullName evidence="2">DgyrCDS9398</fullName>
    </submittedName>
</protein>
<dbReference type="Pfam" id="PF10259">
    <property type="entry name" value="Rogdi_lz"/>
    <property type="match status" value="1"/>
</dbReference>
<keyword evidence="3" id="KW-1185">Reference proteome</keyword>
<evidence type="ECO:0000256" key="1">
    <source>
        <dbReference type="ARBA" id="ARBA00005535"/>
    </source>
</evidence>
<dbReference type="Proteomes" id="UP000549394">
    <property type="component" value="Unassembled WGS sequence"/>
</dbReference>
<comment type="similarity">
    <text evidence="1">Belongs to the rogdi family.</text>
</comment>
<reference evidence="2 3" key="1">
    <citation type="submission" date="2020-08" db="EMBL/GenBank/DDBJ databases">
        <authorList>
            <person name="Hejnol A."/>
        </authorList>
    </citation>
    <scope>NUCLEOTIDE SEQUENCE [LARGE SCALE GENOMIC DNA]</scope>
</reference>
<dbReference type="OrthoDB" id="66510at2759"/>
<accession>A0A7I8VZ27</accession>
<comment type="caution">
    <text evidence="2">The sequence shown here is derived from an EMBL/GenBank/DDBJ whole genome shotgun (WGS) entry which is preliminary data.</text>
</comment>
<dbReference type="PANTHER" id="PTHR13618">
    <property type="entry name" value="LEUCINE ZIPPER CONTAINING TRANSCRIPTION FACTOR LZF1"/>
    <property type="match status" value="1"/>
</dbReference>
<dbReference type="InterPro" id="IPR028241">
    <property type="entry name" value="RAVE2/Rogdi"/>
</dbReference>
<dbReference type="EMBL" id="CAJFCJ010000013">
    <property type="protein sequence ID" value="CAD5120845.1"/>
    <property type="molecule type" value="Genomic_DNA"/>
</dbReference>
<name>A0A7I8VZ27_9ANNE</name>
<proteinExistence type="inferred from homology"/>
<evidence type="ECO:0000313" key="2">
    <source>
        <dbReference type="EMBL" id="CAD5120845.1"/>
    </source>
</evidence>
<dbReference type="AlphaFoldDB" id="A0A7I8VZ27"/>
<gene>
    <name evidence="2" type="ORF">DGYR_LOCUS8869</name>
</gene>
<evidence type="ECO:0000313" key="3">
    <source>
        <dbReference type="Proteomes" id="UP000549394"/>
    </source>
</evidence>
<organism evidence="2 3">
    <name type="scientific">Dimorphilus gyrociliatus</name>
    <dbReference type="NCBI Taxonomy" id="2664684"/>
    <lineage>
        <taxon>Eukaryota</taxon>
        <taxon>Metazoa</taxon>
        <taxon>Spiralia</taxon>
        <taxon>Lophotrochozoa</taxon>
        <taxon>Annelida</taxon>
        <taxon>Polychaeta</taxon>
        <taxon>Polychaeta incertae sedis</taxon>
        <taxon>Dinophilidae</taxon>
        <taxon>Dimorphilus</taxon>
    </lineage>
</organism>
<dbReference type="PANTHER" id="PTHR13618:SF1">
    <property type="entry name" value="PROTEIN ROGDI HOMOLOG"/>
    <property type="match status" value="1"/>
</dbReference>